<organism evidence="6 7">
    <name type="scientific">Geochorda subterranea</name>
    <dbReference type="NCBI Taxonomy" id="3109564"/>
    <lineage>
        <taxon>Bacteria</taxon>
        <taxon>Bacillati</taxon>
        <taxon>Bacillota</taxon>
        <taxon>Limnochordia</taxon>
        <taxon>Limnochordales</taxon>
        <taxon>Geochordaceae</taxon>
        <taxon>Geochorda</taxon>
    </lineage>
</organism>
<feature type="chain" id="PRO_5046842271" evidence="4">
    <location>
        <begin position="26"/>
        <end position="571"/>
    </location>
</feature>
<evidence type="ECO:0000313" key="6">
    <source>
        <dbReference type="EMBL" id="WRP13512.1"/>
    </source>
</evidence>
<dbReference type="InterPro" id="IPR000914">
    <property type="entry name" value="SBP_5_dom"/>
</dbReference>
<dbReference type="PANTHER" id="PTHR30290:SF9">
    <property type="entry name" value="OLIGOPEPTIDE-BINDING PROTEIN APPA"/>
    <property type="match status" value="1"/>
</dbReference>
<keyword evidence="3 4" id="KW-0732">Signal</keyword>
<evidence type="ECO:0000256" key="1">
    <source>
        <dbReference type="ARBA" id="ARBA00005695"/>
    </source>
</evidence>
<evidence type="ECO:0000313" key="7">
    <source>
        <dbReference type="Proteomes" id="UP001333102"/>
    </source>
</evidence>
<reference evidence="7" key="1">
    <citation type="submission" date="2023-12" db="EMBL/GenBank/DDBJ databases">
        <title>Novel isolates from deep terrestrial aquifers shed light on the physiology and ecology of the class Limnochordia.</title>
        <authorList>
            <person name="Karnachuk O.V."/>
            <person name="Lukina A.P."/>
            <person name="Avakyan M.R."/>
            <person name="Kadnikov V."/>
            <person name="Begmatov S."/>
            <person name="Beletsky A.V."/>
            <person name="Mardanov A.V."/>
            <person name="Ravin N.V."/>
        </authorList>
    </citation>
    <scope>NUCLEOTIDE SEQUENCE [LARGE SCALE GENOMIC DNA]</scope>
    <source>
        <strain evidence="7">LN</strain>
    </source>
</reference>
<dbReference type="InterPro" id="IPR030678">
    <property type="entry name" value="Peptide/Ni-bd"/>
</dbReference>
<sequence>MRWSVARVALAVVVLAGLWVGTAAAGVTTLDPEVRPVSGGKYGGVFRYSVLGDPKTFNYFLAKETSSTDILDRVFEGLTTADGVTTEVIPSLAKSWEISPDNRVITFHLRRGVQWHDGRELTADDVIFSFDLVYDPNIPNNFVDGLTIDGQPLTYEKVDDYTVRFTLPRVYAPILRSIGIPIVPKHLLYDAWREGRFNQMWGIDTDPRQIVGTGPYRIVEYRPGERIVFERNPNWWQVDQDGNPLPYIQRLEASIAGNQDVQVLKFLNNEIDYLAPNLARVADLELQADQKGFRLINGGPAFGTNFIVFNQNPNTVPQPKLSWFTDKAFRQAMAHALDKESIIDLAYGGLAQPQWSPIEAANVFFHKPDVKQYPYDLQRAQAILAEAGYRKGSDGRLRDPQGNVVEFELLTNAGNRARETIGTLFKADLERLGIRVNFQPVDFNLLVRKLSETFDWDAIIIGLTGGVEPASGNNVWPSSGGLHMWYPFQERPATDWEARIDYLFEEGTKYLDPNERKRYYDEFQDIVAEQVPLIYTVNPEAWFAIYDYVQNARPTAYGGLFYQIGEIWLER</sequence>
<evidence type="ECO:0000256" key="2">
    <source>
        <dbReference type="ARBA" id="ARBA00022448"/>
    </source>
</evidence>
<dbReference type="CDD" id="cd08500">
    <property type="entry name" value="PBP2_NikA_DppA_OppA_like_4"/>
    <property type="match status" value="1"/>
</dbReference>
<dbReference type="Gene3D" id="3.90.76.10">
    <property type="entry name" value="Dipeptide-binding Protein, Domain 1"/>
    <property type="match status" value="1"/>
</dbReference>
<dbReference type="PANTHER" id="PTHR30290">
    <property type="entry name" value="PERIPLASMIC BINDING COMPONENT OF ABC TRANSPORTER"/>
    <property type="match status" value="1"/>
</dbReference>
<keyword evidence="7" id="KW-1185">Reference proteome</keyword>
<feature type="domain" description="Solute-binding protein family 5" evidence="5">
    <location>
        <begin position="87"/>
        <end position="471"/>
    </location>
</feature>
<name>A0ABZ1BL09_9FIRM</name>
<dbReference type="Gene3D" id="3.40.190.10">
    <property type="entry name" value="Periplasmic binding protein-like II"/>
    <property type="match status" value="1"/>
</dbReference>
<proteinExistence type="inferred from homology"/>
<protein>
    <submittedName>
        <fullName evidence="6">ABC transporter substrate-binding protein</fullName>
    </submittedName>
</protein>
<accession>A0ABZ1BL09</accession>
<evidence type="ECO:0000256" key="4">
    <source>
        <dbReference type="SAM" id="SignalP"/>
    </source>
</evidence>
<feature type="signal peptide" evidence="4">
    <location>
        <begin position="1"/>
        <end position="25"/>
    </location>
</feature>
<dbReference type="PIRSF" id="PIRSF002741">
    <property type="entry name" value="MppA"/>
    <property type="match status" value="1"/>
</dbReference>
<dbReference type="InterPro" id="IPR039424">
    <property type="entry name" value="SBP_5"/>
</dbReference>
<dbReference type="Pfam" id="PF00496">
    <property type="entry name" value="SBP_bac_5"/>
    <property type="match status" value="1"/>
</dbReference>
<evidence type="ECO:0000256" key="3">
    <source>
        <dbReference type="ARBA" id="ARBA00022729"/>
    </source>
</evidence>
<comment type="similarity">
    <text evidence="1">Belongs to the bacterial solute-binding protein 5 family.</text>
</comment>
<keyword evidence="2" id="KW-0813">Transport</keyword>
<dbReference type="RefSeq" id="WP_324667757.1">
    <property type="nucleotide sequence ID" value="NZ_CP141614.1"/>
</dbReference>
<evidence type="ECO:0000259" key="5">
    <source>
        <dbReference type="Pfam" id="PF00496"/>
    </source>
</evidence>
<dbReference type="Gene3D" id="3.10.105.10">
    <property type="entry name" value="Dipeptide-binding Protein, Domain 3"/>
    <property type="match status" value="1"/>
</dbReference>
<gene>
    <name evidence="6" type="ORF">VLY81_08610</name>
</gene>
<dbReference type="EMBL" id="CP141614">
    <property type="protein sequence ID" value="WRP13512.1"/>
    <property type="molecule type" value="Genomic_DNA"/>
</dbReference>
<dbReference type="Proteomes" id="UP001333102">
    <property type="component" value="Chromosome"/>
</dbReference>
<dbReference type="SUPFAM" id="SSF53850">
    <property type="entry name" value="Periplasmic binding protein-like II"/>
    <property type="match status" value="1"/>
</dbReference>